<proteinExistence type="predicted"/>
<dbReference type="SUPFAM" id="SSF49899">
    <property type="entry name" value="Concanavalin A-like lectins/glucanases"/>
    <property type="match status" value="1"/>
</dbReference>
<feature type="region of interest" description="Disordered" evidence="1">
    <location>
        <begin position="89"/>
        <end position="110"/>
    </location>
</feature>
<dbReference type="SMART" id="SM00449">
    <property type="entry name" value="SPRY"/>
    <property type="match status" value="1"/>
</dbReference>
<name>A0ABD2LI64_9BILA</name>
<evidence type="ECO:0000313" key="3">
    <source>
        <dbReference type="EMBL" id="KAL3114791.1"/>
    </source>
</evidence>
<dbReference type="InterPro" id="IPR044736">
    <property type="entry name" value="Gid1/RanBPM/SPLA_SPRY"/>
</dbReference>
<comment type="caution">
    <text evidence="3">The sequence shown here is derived from an EMBL/GenBank/DDBJ whole genome shotgun (WGS) entry which is preliminary data.</text>
</comment>
<dbReference type="InterPro" id="IPR003877">
    <property type="entry name" value="SPRY_dom"/>
</dbReference>
<protein>
    <recommendedName>
        <fullName evidence="2">B30.2/SPRY domain-containing protein</fullName>
    </recommendedName>
</protein>
<reference evidence="3 4" key="1">
    <citation type="submission" date="2024-10" db="EMBL/GenBank/DDBJ databases">
        <authorList>
            <person name="Kim D."/>
        </authorList>
    </citation>
    <scope>NUCLEOTIDE SEQUENCE [LARGE SCALE GENOMIC DNA]</scope>
    <source>
        <strain evidence="3">BH-2024</strain>
    </source>
</reference>
<sequence>MPKRRKDSFVQSSLGGNDNGQTAEGSSANSVAADHLQQQQQQQTKLNEKCAKMEMELTVAKLEFENKALKAESKQREMMDELEALKKKMAKMEEQKEASEERFSQLQNDQKKLEKEQKQLQKENIVSEDHLKVILERIGELEKQQQQQTKAFLQSQNDQKKILEKVSEIEKEQKQKKVFLKFQENCWDSFACDNGIEIIGAKSLIVHHKGPSDWRSVFAKYPIVLNKHLSDFFYYEISVQKKEKNWVISFGFAVKQQTKLDRAIRCEIGTYAYENYGQIWINGEGKGTNDKYSYGVGDTVGIGVHLATRKMIFTKNGLRLDISDFFVSPSFADGSFYPFVSLRTFGDKIEANFGPNFKFDLATL</sequence>
<evidence type="ECO:0000256" key="1">
    <source>
        <dbReference type="SAM" id="MobiDB-lite"/>
    </source>
</evidence>
<dbReference type="InterPro" id="IPR043136">
    <property type="entry name" value="B30.2/SPRY_sf"/>
</dbReference>
<evidence type="ECO:0000259" key="2">
    <source>
        <dbReference type="PROSITE" id="PS50188"/>
    </source>
</evidence>
<dbReference type="EMBL" id="JBICBT010000407">
    <property type="protein sequence ID" value="KAL3114791.1"/>
    <property type="molecule type" value="Genomic_DNA"/>
</dbReference>
<accession>A0ABD2LI64</accession>
<dbReference type="InterPro" id="IPR013320">
    <property type="entry name" value="ConA-like_dom_sf"/>
</dbReference>
<organism evidence="3 4">
    <name type="scientific">Heterodera trifolii</name>
    <dbReference type="NCBI Taxonomy" id="157864"/>
    <lineage>
        <taxon>Eukaryota</taxon>
        <taxon>Metazoa</taxon>
        <taxon>Ecdysozoa</taxon>
        <taxon>Nematoda</taxon>
        <taxon>Chromadorea</taxon>
        <taxon>Rhabditida</taxon>
        <taxon>Tylenchina</taxon>
        <taxon>Tylenchomorpha</taxon>
        <taxon>Tylenchoidea</taxon>
        <taxon>Heteroderidae</taxon>
        <taxon>Heteroderinae</taxon>
        <taxon>Heterodera</taxon>
    </lineage>
</organism>
<evidence type="ECO:0000313" key="4">
    <source>
        <dbReference type="Proteomes" id="UP001620626"/>
    </source>
</evidence>
<dbReference type="Proteomes" id="UP001620626">
    <property type="component" value="Unassembled WGS sequence"/>
</dbReference>
<gene>
    <name evidence="3" type="ORF">niasHT_014605</name>
</gene>
<feature type="domain" description="B30.2/SPRY" evidence="2">
    <location>
        <begin position="158"/>
        <end position="358"/>
    </location>
</feature>
<dbReference type="Pfam" id="PF00622">
    <property type="entry name" value="SPRY"/>
    <property type="match status" value="1"/>
</dbReference>
<dbReference type="Gene3D" id="2.60.120.920">
    <property type="match status" value="1"/>
</dbReference>
<keyword evidence="4" id="KW-1185">Reference proteome</keyword>
<dbReference type="CDD" id="cd12885">
    <property type="entry name" value="SPRY_RanBP_like"/>
    <property type="match status" value="1"/>
</dbReference>
<feature type="compositionally biased region" description="Polar residues" evidence="1">
    <location>
        <begin position="9"/>
        <end position="30"/>
    </location>
</feature>
<dbReference type="InterPro" id="IPR001870">
    <property type="entry name" value="B30.2/SPRY"/>
</dbReference>
<feature type="region of interest" description="Disordered" evidence="1">
    <location>
        <begin position="1"/>
        <end position="47"/>
    </location>
</feature>
<dbReference type="PROSITE" id="PS50188">
    <property type="entry name" value="B302_SPRY"/>
    <property type="match status" value="1"/>
</dbReference>
<dbReference type="AlphaFoldDB" id="A0ABD2LI64"/>